<dbReference type="RefSeq" id="WP_305993530.1">
    <property type="nucleotide sequence ID" value="NZ_JAVAMP010000013.1"/>
</dbReference>
<name>A0ABT9J3Q2_9BACL</name>
<evidence type="ECO:0000313" key="2">
    <source>
        <dbReference type="Proteomes" id="UP001231941"/>
    </source>
</evidence>
<evidence type="ECO:0000313" key="1">
    <source>
        <dbReference type="EMBL" id="MDP5276218.1"/>
    </source>
</evidence>
<dbReference type="SUPFAM" id="SSF141452">
    <property type="entry name" value="Hcp1-like"/>
    <property type="match status" value="1"/>
</dbReference>
<keyword evidence="2" id="KW-1185">Reference proteome</keyword>
<dbReference type="InterPro" id="IPR036624">
    <property type="entry name" value="Hcp1-lik_sf"/>
</dbReference>
<comment type="caution">
    <text evidence="1">The sequence shown here is derived from an EMBL/GenBank/DDBJ whole genome shotgun (WGS) entry which is preliminary data.</text>
</comment>
<dbReference type="Gene3D" id="2.30.110.20">
    <property type="entry name" value="Hcp1-like"/>
    <property type="match status" value="1"/>
</dbReference>
<sequence length="184" mass="20312">MSIKKDRLLLLITAILISILMLVQPFTVMASTNDDIYLELEGVKGAGEVKGFEGAIGVSDFQMSMFNNVSTDSLKTTSKLGVNGITFTKPIDVASSSILQQLATNSEVNAVFNFVRQSDIKANLFVYYTVEVSKGKFTNYVQENGNETITLIPGQIIVTYYSNDGITKNNISFGWDFIRNQPIK</sequence>
<organism evidence="1 2">
    <name type="scientific">Chengkuizengella axinellae</name>
    <dbReference type="NCBI Taxonomy" id="3064388"/>
    <lineage>
        <taxon>Bacteria</taxon>
        <taxon>Bacillati</taxon>
        <taxon>Bacillota</taxon>
        <taxon>Bacilli</taxon>
        <taxon>Bacillales</taxon>
        <taxon>Paenibacillaceae</taxon>
        <taxon>Chengkuizengella</taxon>
    </lineage>
</organism>
<proteinExistence type="predicted"/>
<dbReference type="Proteomes" id="UP001231941">
    <property type="component" value="Unassembled WGS sequence"/>
</dbReference>
<dbReference type="InterPro" id="IPR008514">
    <property type="entry name" value="T6SS_Hcp"/>
</dbReference>
<protein>
    <submittedName>
        <fullName evidence="1">Type VI secretion system tube protein Hcp</fullName>
    </submittedName>
</protein>
<reference evidence="1 2" key="1">
    <citation type="submission" date="2023-08" db="EMBL/GenBank/DDBJ databases">
        <authorList>
            <person name="Park J.-S."/>
        </authorList>
    </citation>
    <scope>NUCLEOTIDE SEQUENCE [LARGE SCALE GENOMIC DNA]</scope>
    <source>
        <strain evidence="1 2">2205SS18-9</strain>
    </source>
</reference>
<dbReference type="EMBL" id="JAVAMP010000013">
    <property type="protein sequence ID" value="MDP5276218.1"/>
    <property type="molecule type" value="Genomic_DNA"/>
</dbReference>
<gene>
    <name evidence="1" type="ORF">Q5Y73_19150</name>
</gene>
<accession>A0ABT9J3Q2</accession>
<dbReference type="Pfam" id="PF05638">
    <property type="entry name" value="T6SS_HCP"/>
    <property type="match status" value="1"/>
</dbReference>